<feature type="domain" description="GGDEF" evidence="4">
    <location>
        <begin position="264"/>
        <end position="398"/>
    </location>
</feature>
<dbReference type="OrthoDB" id="9759607at2"/>
<evidence type="ECO:0000313" key="7">
    <source>
        <dbReference type="Proteomes" id="UP000321363"/>
    </source>
</evidence>
<dbReference type="SUPFAM" id="SSF47226">
    <property type="entry name" value="Histidine-containing phosphotransfer domain, HPT domain"/>
    <property type="match status" value="1"/>
</dbReference>
<dbReference type="InterPro" id="IPR036641">
    <property type="entry name" value="HPT_dom_sf"/>
</dbReference>
<organism evidence="6 7">
    <name type="scientific">Metabacillus litoralis</name>
    <dbReference type="NCBI Taxonomy" id="152268"/>
    <lineage>
        <taxon>Bacteria</taxon>
        <taxon>Bacillati</taxon>
        <taxon>Bacillota</taxon>
        <taxon>Bacilli</taxon>
        <taxon>Bacillales</taxon>
        <taxon>Bacillaceae</taxon>
        <taxon>Metabacillus</taxon>
    </lineage>
</organism>
<dbReference type="GO" id="GO:0052621">
    <property type="term" value="F:diguanylate cyclase activity"/>
    <property type="evidence" value="ECO:0007669"/>
    <property type="project" value="TreeGrafter"/>
</dbReference>
<accession>A0A5C6W1W4</accession>
<dbReference type="GO" id="GO:0043709">
    <property type="term" value="P:cell adhesion involved in single-species biofilm formation"/>
    <property type="evidence" value="ECO:0007669"/>
    <property type="project" value="TreeGrafter"/>
</dbReference>
<dbReference type="InterPro" id="IPR000160">
    <property type="entry name" value="GGDEF_dom"/>
</dbReference>
<dbReference type="SMART" id="SM00267">
    <property type="entry name" value="GGDEF"/>
    <property type="match status" value="1"/>
</dbReference>
<dbReference type="GO" id="GO:0000160">
    <property type="term" value="P:phosphorelay signal transduction system"/>
    <property type="evidence" value="ECO:0007669"/>
    <property type="project" value="InterPro"/>
</dbReference>
<dbReference type="CDD" id="cd01949">
    <property type="entry name" value="GGDEF"/>
    <property type="match status" value="1"/>
</dbReference>
<comment type="caution">
    <text evidence="6">The sequence shown here is derived from an EMBL/GenBank/DDBJ whole genome shotgun (WGS) entry which is preliminary data.</text>
</comment>
<dbReference type="GO" id="GO:1902201">
    <property type="term" value="P:negative regulation of bacterial-type flagellum-dependent cell motility"/>
    <property type="evidence" value="ECO:0007669"/>
    <property type="project" value="TreeGrafter"/>
</dbReference>
<evidence type="ECO:0000313" key="6">
    <source>
        <dbReference type="EMBL" id="TXC91275.1"/>
    </source>
</evidence>
<dbReference type="Pfam" id="PF00072">
    <property type="entry name" value="Response_reg"/>
    <property type="match status" value="2"/>
</dbReference>
<dbReference type="InterPro" id="IPR050469">
    <property type="entry name" value="Diguanylate_Cyclase"/>
</dbReference>
<keyword evidence="2" id="KW-0597">Phosphoprotein</keyword>
<feature type="domain" description="Response regulatory" evidence="3">
    <location>
        <begin position="108"/>
        <end position="224"/>
    </location>
</feature>
<dbReference type="PROSITE" id="PS50887">
    <property type="entry name" value="GGDEF"/>
    <property type="match status" value="1"/>
</dbReference>
<dbReference type="Pfam" id="PF00990">
    <property type="entry name" value="GGDEF"/>
    <property type="match status" value="1"/>
</dbReference>
<evidence type="ECO:0000259" key="3">
    <source>
        <dbReference type="PROSITE" id="PS50110"/>
    </source>
</evidence>
<reference evidence="6 7" key="1">
    <citation type="journal article" date="2005" name="Int. J. Syst. Evol. Microbiol.">
        <title>Bacillus litoralis sp. nov., isolated from a tidal flat of the Yellow Sea in Korea.</title>
        <authorList>
            <person name="Yoon J.H."/>
            <person name="Oh T.K."/>
        </authorList>
    </citation>
    <scope>NUCLEOTIDE SEQUENCE [LARGE SCALE GENOMIC DNA]</scope>
    <source>
        <strain evidence="6 7">SW-211</strain>
    </source>
</reference>
<dbReference type="InterPro" id="IPR011006">
    <property type="entry name" value="CheY-like_superfamily"/>
</dbReference>
<dbReference type="Gene3D" id="1.20.120.160">
    <property type="entry name" value="HPT domain"/>
    <property type="match status" value="1"/>
</dbReference>
<sequence length="538" mass="63165">MNKYLQTLVKNVRKQLESWLNEHQIIQHSELYRFLHSISGTASTIGFTVAGEMAQKLMDQLKEFEEKEWTKEELQSFLFPLISIFYYEEFSNLDEVIEKQAEIEDQKLILIIDDDTALLMYLKDQLEMNGWVVIAVADSERAINSYYDLNPDCVIIDIHMKDRNGLDVLLQLKDQMNQQFIPTIMISVDKTKEMRMKSYKLGADDYIEKPLEMDEFIVRINRQLERKQAIDDLMLIDELTRVYNRKYLSQTYERLISHLKRQYETFSIAMLDLDHFKQINDSYGHVVGDNVLATFAEIIRNELRLNDIVIRYGGEEFMVLLPDTKAKEAKVVLDRVLKEFSNHSFTSNQGEQFSCTFSGGIHEIQLDQLDMKKNIEMADSALYEAKVAGRAQMKLVPVNNVNYHKKPIHIGIIDDDPIIRTMLEDLINKSKYTEAFTLDIRCFKDGMEFFESSWHEQNNEPYLIILDGMMPRMDGLEVLQRLRESRFQERITVMMLTSRKSEQDISRALQLGADDYITKPFKLMELETRLGHLIKRMK</sequence>
<dbReference type="InterPro" id="IPR001789">
    <property type="entry name" value="Sig_transdc_resp-reg_receiver"/>
</dbReference>
<dbReference type="InterPro" id="IPR043128">
    <property type="entry name" value="Rev_trsase/Diguanyl_cyclase"/>
</dbReference>
<gene>
    <name evidence="6" type="ORF">FS935_10290</name>
</gene>
<dbReference type="SMART" id="SM00448">
    <property type="entry name" value="REC"/>
    <property type="match status" value="2"/>
</dbReference>
<dbReference type="Gene3D" id="3.40.50.2300">
    <property type="match status" value="2"/>
</dbReference>
<dbReference type="PROSITE" id="PS50894">
    <property type="entry name" value="HPT"/>
    <property type="match status" value="1"/>
</dbReference>
<dbReference type="PANTHER" id="PTHR45138">
    <property type="entry name" value="REGULATORY COMPONENTS OF SENSORY TRANSDUCTION SYSTEM"/>
    <property type="match status" value="1"/>
</dbReference>
<feature type="modified residue" description="4-aspartylphosphate" evidence="2">
    <location>
        <position position="157"/>
    </location>
</feature>
<dbReference type="CDD" id="cd00156">
    <property type="entry name" value="REC"/>
    <property type="match status" value="1"/>
</dbReference>
<keyword evidence="7" id="KW-1185">Reference proteome</keyword>
<dbReference type="AlphaFoldDB" id="A0A5C6W1W4"/>
<dbReference type="EMBL" id="VOQF01000005">
    <property type="protein sequence ID" value="TXC91275.1"/>
    <property type="molecule type" value="Genomic_DNA"/>
</dbReference>
<dbReference type="RefSeq" id="WP_146948213.1">
    <property type="nucleotide sequence ID" value="NZ_VOQF01000005.1"/>
</dbReference>
<dbReference type="PROSITE" id="PS50110">
    <property type="entry name" value="RESPONSE_REGULATORY"/>
    <property type="match status" value="2"/>
</dbReference>
<dbReference type="SUPFAM" id="SSF55073">
    <property type="entry name" value="Nucleotide cyclase"/>
    <property type="match status" value="1"/>
</dbReference>
<protein>
    <submittedName>
        <fullName evidence="6">Diguanylate cyclase</fullName>
    </submittedName>
</protein>
<evidence type="ECO:0000256" key="1">
    <source>
        <dbReference type="PROSITE-ProRule" id="PRU00110"/>
    </source>
</evidence>
<evidence type="ECO:0000259" key="4">
    <source>
        <dbReference type="PROSITE" id="PS50887"/>
    </source>
</evidence>
<dbReference type="SUPFAM" id="SSF52172">
    <property type="entry name" value="CheY-like"/>
    <property type="match status" value="2"/>
</dbReference>
<dbReference type="CDD" id="cd17574">
    <property type="entry name" value="REC_OmpR"/>
    <property type="match status" value="1"/>
</dbReference>
<dbReference type="GO" id="GO:0005886">
    <property type="term" value="C:plasma membrane"/>
    <property type="evidence" value="ECO:0007669"/>
    <property type="project" value="TreeGrafter"/>
</dbReference>
<feature type="modified residue" description="4-aspartylphosphate" evidence="2">
    <location>
        <position position="467"/>
    </location>
</feature>
<dbReference type="InterPro" id="IPR029787">
    <property type="entry name" value="Nucleotide_cyclase"/>
</dbReference>
<proteinExistence type="predicted"/>
<evidence type="ECO:0000259" key="5">
    <source>
        <dbReference type="PROSITE" id="PS50894"/>
    </source>
</evidence>
<feature type="domain" description="HPt" evidence="5">
    <location>
        <begin position="1"/>
        <end position="100"/>
    </location>
</feature>
<dbReference type="NCBIfam" id="TIGR00254">
    <property type="entry name" value="GGDEF"/>
    <property type="match status" value="1"/>
</dbReference>
<dbReference type="PANTHER" id="PTHR45138:SF9">
    <property type="entry name" value="DIGUANYLATE CYCLASE DGCM-RELATED"/>
    <property type="match status" value="1"/>
</dbReference>
<dbReference type="InterPro" id="IPR008207">
    <property type="entry name" value="Sig_transdc_His_kin_Hpt_dom"/>
</dbReference>
<evidence type="ECO:0000256" key="2">
    <source>
        <dbReference type="PROSITE-ProRule" id="PRU00169"/>
    </source>
</evidence>
<dbReference type="Gene3D" id="3.30.70.270">
    <property type="match status" value="1"/>
</dbReference>
<name>A0A5C6W1W4_9BACI</name>
<dbReference type="Proteomes" id="UP000321363">
    <property type="component" value="Unassembled WGS sequence"/>
</dbReference>
<feature type="domain" description="Response regulatory" evidence="3">
    <location>
        <begin position="409"/>
        <end position="534"/>
    </location>
</feature>
<dbReference type="FunFam" id="3.30.70.270:FF:000001">
    <property type="entry name" value="Diguanylate cyclase domain protein"/>
    <property type="match status" value="1"/>
</dbReference>
<feature type="modified residue" description="Phosphohistidine" evidence="1">
    <location>
        <position position="36"/>
    </location>
</feature>